<dbReference type="CDD" id="cd13706">
    <property type="entry name" value="PBP2_HisK_like_1"/>
    <property type="match status" value="1"/>
</dbReference>
<feature type="domain" description="PAS" evidence="3">
    <location>
        <begin position="427"/>
        <end position="482"/>
    </location>
</feature>
<dbReference type="CDD" id="cd01948">
    <property type="entry name" value="EAL"/>
    <property type="match status" value="1"/>
</dbReference>
<feature type="domain" description="PAC" evidence="4">
    <location>
        <begin position="500"/>
        <end position="552"/>
    </location>
</feature>
<dbReference type="Pfam" id="PF00989">
    <property type="entry name" value="PAS"/>
    <property type="match status" value="1"/>
</dbReference>
<evidence type="ECO:0000259" key="6">
    <source>
        <dbReference type="PROSITE" id="PS50887"/>
    </source>
</evidence>
<dbReference type="Pfam" id="PF00497">
    <property type="entry name" value="SBP_bac_3"/>
    <property type="match status" value="1"/>
</dbReference>
<dbReference type="InterPro" id="IPR043128">
    <property type="entry name" value="Rev_trsase/Diguanyl_cyclase"/>
</dbReference>
<feature type="domain" description="PAC" evidence="4">
    <location>
        <begin position="621"/>
        <end position="673"/>
    </location>
</feature>
<dbReference type="Pfam" id="PF00990">
    <property type="entry name" value="GGDEF"/>
    <property type="match status" value="1"/>
</dbReference>
<dbReference type="SMART" id="SM00062">
    <property type="entry name" value="PBPb"/>
    <property type="match status" value="1"/>
</dbReference>
<dbReference type="GO" id="GO:0006355">
    <property type="term" value="P:regulation of DNA-templated transcription"/>
    <property type="evidence" value="ECO:0007669"/>
    <property type="project" value="InterPro"/>
</dbReference>
<dbReference type="InterPro" id="IPR029787">
    <property type="entry name" value="Nucleotide_cyclase"/>
</dbReference>
<dbReference type="SMART" id="SM00086">
    <property type="entry name" value="PAC"/>
    <property type="match status" value="3"/>
</dbReference>
<dbReference type="InterPro" id="IPR001633">
    <property type="entry name" value="EAL_dom"/>
</dbReference>
<keyword evidence="8" id="KW-1185">Reference proteome</keyword>
<dbReference type="Gene3D" id="3.30.450.20">
    <property type="entry name" value="PAS domain"/>
    <property type="match status" value="3"/>
</dbReference>
<dbReference type="InterPro" id="IPR000160">
    <property type="entry name" value="GGDEF_dom"/>
</dbReference>
<dbReference type="InterPro" id="IPR052155">
    <property type="entry name" value="Biofilm_reg_signaling"/>
</dbReference>
<dbReference type="InterPro" id="IPR001610">
    <property type="entry name" value="PAC"/>
</dbReference>
<organism evidence="7 8">
    <name type="scientific">Thermomonas brevis</name>
    <dbReference type="NCBI Taxonomy" id="215691"/>
    <lineage>
        <taxon>Bacteria</taxon>
        <taxon>Pseudomonadati</taxon>
        <taxon>Pseudomonadota</taxon>
        <taxon>Gammaproteobacteria</taxon>
        <taxon>Lysobacterales</taxon>
        <taxon>Lysobacteraceae</taxon>
        <taxon>Thermomonas</taxon>
    </lineage>
</organism>
<dbReference type="SUPFAM" id="SSF53850">
    <property type="entry name" value="Periplasmic binding protein-like II"/>
    <property type="match status" value="1"/>
</dbReference>
<dbReference type="PROSITE" id="PS50883">
    <property type="entry name" value="EAL"/>
    <property type="match status" value="1"/>
</dbReference>
<dbReference type="SUPFAM" id="SSF141868">
    <property type="entry name" value="EAL domain-like"/>
    <property type="match status" value="1"/>
</dbReference>
<dbReference type="PROSITE" id="PS50112">
    <property type="entry name" value="PAS"/>
    <property type="match status" value="3"/>
</dbReference>
<dbReference type="Pfam" id="PF13426">
    <property type="entry name" value="PAS_9"/>
    <property type="match status" value="1"/>
</dbReference>
<dbReference type="SUPFAM" id="SSF55073">
    <property type="entry name" value="Nucleotide cyclase"/>
    <property type="match status" value="1"/>
</dbReference>
<keyword evidence="2" id="KW-0732">Signal</keyword>
<dbReference type="PROSITE" id="PS50887">
    <property type="entry name" value="GGDEF"/>
    <property type="match status" value="1"/>
</dbReference>
<evidence type="ECO:0000259" key="4">
    <source>
        <dbReference type="PROSITE" id="PS50113"/>
    </source>
</evidence>
<feature type="domain" description="PAS" evidence="3">
    <location>
        <begin position="306"/>
        <end position="376"/>
    </location>
</feature>
<evidence type="ECO:0000256" key="1">
    <source>
        <dbReference type="SAM" id="Phobius"/>
    </source>
</evidence>
<evidence type="ECO:0000313" key="7">
    <source>
        <dbReference type="EMBL" id="QNN47004.1"/>
    </source>
</evidence>
<dbReference type="EMBL" id="CP060711">
    <property type="protein sequence ID" value="QNN47004.1"/>
    <property type="molecule type" value="Genomic_DNA"/>
</dbReference>
<dbReference type="InterPro" id="IPR013767">
    <property type="entry name" value="PAS_fold"/>
</dbReference>
<dbReference type="Gene3D" id="3.40.190.10">
    <property type="entry name" value="Periplasmic binding protein-like II"/>
    <property type="match status" value="2"/>
</dbReference>
<dbReference type="CDD" id="cd00130">
    <property type="entry name" value="PAS"/>
    <property type="match status" value="3"/>
</dbReference>
<dbReference type="Pfam" id="PF00563">
    <property type="entry name" value="EAL"/>
    <property type="match status" value="1"/>
</dbReference>
<dbReference type="PROSITE" id="PS50113">
    <property type="entry name" value="PAC"/>
    <property type="match status" value="3"/>
</dbReference>
<feature type="transmembrane region" description="Helical" evidence="1">
    <location>
        <begin position="267"/>
        <end position="291"/>
    </location>
</feature>
<feature type="domain" description="EAL" evidence="5">
    <location>
        <begin position="851"/>
        <end position="1107"/>
    </location>
</feature>
<evidence type="ECO:0000256" key="2">
    <source>
        <dbReference type="SAM" id="SignalP"/>
    </source>
</evidence>
<feature type="domain" description="PAS" evidence="3">
    <location>
        <begin position="546"/>
        <end position="593"/>
    </location>
</feature>
<reference evidence="7 8" key="1">
    <citation type="submission" date="2020-08" db="EMBL/GenBank/DDBJ databases">
        <title>Genome sequence of Thermomonas brevis KACC 16975T.</title>
        <authorList>
            <person name="Hyun D.-W."/>
            <person name="Bae J.-W."/>
        </authorList>
    </citation>
    <scope>NUCLEOTIDE SEQUENCE [LARGE SCALE GENOMIC DNA]</scope>
    <source>
        <strain evidence="7 8">KACC 16975</strain>
    </source>
</reference>
<dbReference type="Gene3D" id="3.30.70.270">
    <property type="match status" value="1"/>
</dbReference>
<keyword evidence="1" id="KW-1133">Transmembrane helix</keyword>
<name>A0A7G9QUH9_9GAMM</name>
<sequence>MRDGARVRSCGTWRRMLLVLALLFALPPTVLSAPAPATDAPARIRVVSNYNYPPFFFLDGDGKPQGYEADIWRLFEQRTGIQVDLVLTDWGAAMQNMRGGRADVIDMLYRTPSRAAQFEFSKPYVDLPVGIYVSRRLNGIVDVGTLRGFPVGVQRGDACAERLNEEGIANLQIFDNYDGIMRAALRGDLLIFCMDQYPADYNLYRNSALDRFHQAFVLFTEQSHWAVRKGDDATFKAIERGMALIKPEERAALRKRWLEHPSILSDWMRLTGIGVAVALGVVALMALWIWTLGRNVRSRTREIQAQQDKLRALFDASPDAMWVKDRAGVYRECNERVFGILHLQHRDIIGRTDEELFAPDQVALIRRMDGQAVQRGEQQTYLLPVAIEGGTHQLEVINVPLRHPDGEVYGLLGTARDITDRLQTEAQLRLWAHAFQHAAFGVAIFDVPTQTIVMANPTFARERGYTPEELAGQPANILYPPDIADERTRSRRDTSHLAHYMIETEQVTRDGRRFPVLLDCSGTHDAEGNAQYVIAYAQDISERKQSESELRLAAAAFQTQDALVVLDNEGVIQRVNAAFTTLTGYGAAEVIGERPSMLESQRHERSFYQRMWTQIRNEGFWLGEQWITTKQGQLRVVRLEVSAVQDEGGSIRHYVCAMADLTGEREAHARAEHMALFDPLTDLPNRNFLNDRLQHLLGDDALTSGALLLIDLDHFKRINELRSHATGDRLLAFLAQRLRSLLGEHDILSRFSGGTFALLLTCQNEEPVPCAEYAPHFAERVRQALHEPFWLGNAAPINVTVSIGWTELHPGQGASESVLKEAELAMYAAKAAGRDQVRRFEPAMLAALEQQEALTGDLLNAITGDTGELDLHLQLQIDRQDRAVGAEALLRWTRPNGERVPPDAFIAFAEENGLILPLGDWVLQRACHRLARWAEQPLTRELALAINVSAKQFAQPGFIGDVRRALERSGADPARLKLEITETAILGDIGEITAKLDELRSLGIRISLDDFGTGYSSLSYLSRLPLDQLKIDRSFVSRLPEDGNDATVAQTIIGMGRGLNLEVIAEGVETAEQQDFLRKHGCDAFQGYLIARPLPLAEFEAMLQARAASA</sequence>
<dbReference type="InterPro" id="IPR035965">
    <property type="entry name" value="PAS-like_dom_sf"/>
</dbReference>
<dbReference type="NCBIfam" id="TIGR00254">
    <property type="entry name" value="GGDEF"/>
    <property type="match status" value="1"/>
</dbReference>
<feature type="chain" id="PRO_5028941439" evidence="2">
    <location>
        <begin position="33"/>
        <end position="1110"/>
    </location>
</feature>
<keyword evidence="1" id="KW-0812">Transmembrane</keyword>
<dbReference type="InterPro" id="IPR035919">
    <property type="entry name" value="EAL_sf"/>
</dbReference>
<dbReference type="Proteomes" id="UP000515977">
    <property type="component" value="Chromosome"/>
</dbReference>
<evidence type="ECO:0000259" key="3">
    <source>
        <dbReference type="PROSITE" id="PS50112"/>
    </source>
</evidence>
<dbReference type="AlphaFoldDB" id="A0A7G9QUH9"/>
<dbReference type="RefSeq" id="WP_187570752.1">
    <property type="nucleotide sequence ID" value="NZ_CP060711.1"/>
</dbReference>
<proteinExistence type="predicted"/>
<dbReference type="SMART" id="SM00052">
    <property type="entry name" value="EAL"/>
    <property type="match status" value="1"/>
</dbReference>
<feature type="domain" description="PAC" evidence="4">
    <location>
        <begin position="376"/>
        <end position="430"/>
    </location>
</feature>
<dbReference type="PANTHER" id="PTHR44757:SF2">
    <property type="entry name" value="BIOFILM ARCHITECTURE MAINTENANCE PROTEIN MBAA"/>
    <property type="match status" value="1"/>
</dbReference>
<dbReference type="InterPro" id="IPR000700">
    <property type="entry name" value="PAS-assoc_C"/>
</dbReference>
<dbReference type="InterPro" id="IPR000014">
    <property type="entry name" value="PAS"/>
</dbReference>
<keyword evidence="1" id="KW-0472">Membrane</keyword>
<gene>
    <name evidence="7" type="ORF">H9L17_02220</name>
</gene>
<dbReference type="SMART" id="SM00091">
    <property type="entry name" value="PAS"/>
    <property type="match status" value="3"/>
</dbReference>
<dbReference type="SMART" id="SM00267">
    <property type="entry name" value="GGDEF"/>
    <property type="match status" value="1"/>
</dbReference>
<evidence type="ECO:0000259" key="5">
    <source>
        <dbReference type="PROSITE" id="PS50883"/>
    </source>
</evidence>
<dbReference type="NCBIfam" id="TIGR00229">
    <property type="entry name" value="sensory_box"/>
    <property type="match status" value="3"/>
</dbReference>
<dbReference type="InterPro" id="IPR001638">
    <property type="entry name" value="Solute-binding_3/MltF_N"/>
</dbReference>
<feature type="signal peptide" evidence="2">
    <location>
        <begin position="1"/>
        <end position="32"/>
    </location>
</feature>
<feature type="domain" description="GGDEF" evidence="6">
    <location>
        <begin position="703"/>
        <end position="842"/>
    </location>
</feature>
<accession>A0A7G9QUH9</accession>
<dbReference type="Pfam" id="PF08448">
    <property type="entry name" value="PAS_4"/>
    <property type="match status" value="1"/>
</dbReference>
<dbReference type="PANTHER" id="PTHR44757">
    <property type="entry name" value="DIGUANYLATE CYCLASE DGCP"/>
    <property type="match status" value="1"/>
</dbReference>
<dbReference type="SUPFAM" id="SSF55785">
    <property type="entry name" value="PYP-like sensor domain (PAS domain)"/>
    <property type="match status" value="3"/>
</dbReference>
<dbReference type="Gene3D" id="3.20.20.450">
    <property type="entry name" value="EAL domain"/>
    <property type="match status" value="1"/>
</dbReference>
<evidence type="ECO:0000313" key="8">
    <source>
        <dbReference type="Proteomes" id="UP000515977"/>
    </source>
</evidence>
<dbReference type="KEGG" id="tbv:H9L17_02220"/>
<protein>
    <submittedName>
        <fullName evidence="7">EAL domain-containing protein</fullName>
    </submittedName>
</protein>
<dbReference type="InterPro" id="IPR013656">
    <property type="entry name" value="PAS_4"/>
</dbReference>
<dbReference type="CDD" id="cd01949">
    <property type="entry name" value="GGDEF"/>
    <property type="match status" value="1"/>
</dbReference>